<proteinExistence type="predicted"/>
<dbReference type="Proteomes" id="UP001321445">
    <property type="component" value="Chromosome"/>
</dbReference>
<gene>
    <name evidence="1" type="ORF">HCR_07160</name>
</gene>
<organism evidence="1 2">
    <name type="scientific">Hydrogenimonas cancrithermarum</name>
    <dbReference type="NCBI Taxonomy" id="2993563"/>
    <lineage>
        <taxon>Bacteria</taxon>
        <taxon>Pseudomonadati</taxon>
        <taxon>Campylobacterota</taxon>
        <taxon>Epsilonproteobacteria</taxon>
        <taxon>Campylobacterales</taxon>
        <taxon>Hydrogenimonadaceae</taxon>
        <taxon>Hydrogenimonas</taxon>
    </lineage>
</organism>
<keyword evidence="2" id="KW-1185">Reference proteome</keyword>
<name>A0ABN6WUI1_9BACT</name>
<protein>
    <submittedName>
        <fullName evidence="1">Uncharacterized protein</fullName>
    </submittedName>
</protein>
<evidence type="ECO:0000313" key="1">
    <source>
        <dbReference type="EMBL" id="BDY12404.1"/>
    </source>
</evidence>
<sequence length="102" mass="11342">MTEKVETSATCEEVDVDEAKREFMKKFGKYAATAPLGMYLLLGAGASKAQASSTGTCTWHNNHTITYTLKDDQNIYVEGPGANDHYTVTPSNPLYDWFRNLL</sequence>
<reference evidence="1 2" key="1">
    <citation type="submission" date="2023-03" db="EMBL/GenBank/DDBJ databases">
        <title>Description of Hydrogenimonas sp. ISO32.</title>
        <authorList>
            <person name="Mino S."/>
            <person name="Fukazawa S."/>
            <person name="Sawabe T."/>
        </authorList>
    </citation>
    <scope>NUCLEOTIDE SEQUENCE [LARGE SCALE GENOMIC DNA]</scope>
    <source>
        <strain evidence="1 2">ISO32</strain>
    </source>
</reference>
<accession>A0ABN6WUI1</accession>
<dbReference type="EMBL" id="AP027370">
    <property type="protein sequence ID" value="BDY12404.1"/>
    <property type="molecule type" value="Genomic_DNA"/>
</dbReference>
<evidence type="ECO:0000313" key="2">
    <source>
        <dbReference type="Proteomes" id="UP001321445"/>
    </source>
</evidence>
<dbReference type="RefSeq" id="WP_286337601.1">
    <property type="nucleotide sequence ID" value="NZ_AP027370.1"/>
</dbReference>